<dbReference type="GO" id="GO:0005634">
    <property type="term" value="C:nucleus"/>
    <property type="evidence" value="ECO:0007669"/>
    <property type="project" value="TreeGrafter"/>
</dbReference>
<organism evidence="4 5">
    <name type="scientific">Ambispora leptoticha</name>
    <dbReference type="NCBI Taxonomy" id="144679"/>
    <lineage>
        <taxon>Eukaryota</taxon>
        <taxon>Fungi</taxon>
        <taxon>Fungi incertae sedis</taxon>
        <taxon>Mucoromycota</taxon>
        <taxon>Glomeromycotina</taxon>
        <taxon>Glomeromycetes</taxon>
        <taxon>Archaeosporales</taxon>
        <taxon>Ambisporaceae</taxon>
        <taxon>Ambispora</taxon>
    </lineage>
</organism>
<dbReference type="Proteomes" id="UP000789508">
    <property type="component" value="Unassembled WGS sequence"/>
</dbReference>
<keyword evidence="5" id="KW-1185">Reference proteome</keyword>
<name>A0A9N9FCV4_9GLOM</name>
<feature type="region of interest" description="Disordered" evidence="2">
    <location>
        <begin position="703"/>
        <end position="722"/>
    </location>
</feature>
<dbReference type="InterPro" id="IPR019607">
    <property type="entry name" value="Putative_zinc-finger_domain"/>
</dbReference>
<keyword evidence="1" id="KW-0175">Coiled coil</keyword>
<feature type="region of interest" description="Disordered" evidence="2">
    <location>
        <begin position="455"/>
        <end position="483"/>
    </location>
</feature>
<dbReference type="OrthoDB" id="1922977at2759"/>
<feature type="compositionally biased region" description="Acidic residues" evidence="2">
    <location>
        <begin position="83"/>
        <end position="94"/>
    </location>
</feature>
<comment type="caution">
    <text evidence="4">The sequence shown here is derived from an EMBL/GenBank/DDBJ whole genome shotgun (WGS) entry which is preliminary data.</text>
</comment>
<dbReference type="EMBL" id="CAJVPS010001157">
    <property type="protein sequence ID" value="CAG8526679.1"/>
    <property type="molecule type" value="Genomic_DNA"/>
</dbReference>
<evidence type="ECO:0000313" key="5">
    <source>
        <dbReference type="Proteomes" id="UP000789508"/>
    </source>
</evidence>
<feature type="compositionally biased region" description="Polar residues" evidence="2">
    <location>
        <begin position="853"/>
        <end position="871"/>
    </location>
</feature>
<dbReference type="Pfam" id="PF10650">
    <property type="entry name" value="zf-C3H1"/>
    <property type="match status" value="1"/>
</dbReference>
<gene>
    <name evidence="4" type="ORF">ALEPTO_LOCUS4735</name>
</gene>
<feature type="region of interest" description="Disordered" evidence="2">
    <location>
        <begin position="853"/>
        <end position="883"/>
    </location>
</feature>
<accession>A0A9N9FCV4</accession>
<proteinExistence type="predicted"/>
<protein>
    <submittedName>
        <fullName evidence="4">6128_t:CDS:1</fullName>
    </submittedName>
</protein>
<dbReference type="GO" id="GO:0000178">
    <property type="term" value="C:exosome (RNase complex)"/>
    <property type="evidence" value="ECO:0007669"/>
    <property type="project" value="TreeGrafter"/>
</dbReference>
<feature type="compositionally biased region" description="Low complexity" evidence="2">
    <location>
        <begin position="705"/>
        <end position="722"/>
    </location>
</feature>
<evidence type="ECO:0000313" key="4">
    <source>
        <dbReference type="EMBL" id="CAG8526679.1"/>
    </source>
</evidence>
<dbReference type="PANTHER" id="PTHR21563:SF3">
    <property type="entry name" value="ZINC FINGER C3H1 DOMAIN-CONTAINING PROTEIN"/>
    <property type="match status" value="1"/>
</dbReference>
<evidence type="ECO:0000259" key="3">
    <source>
        <dbReference type="Pfam" id="PF10650"/>
    </source>
</evidence>
<feature type="region of interest" description="Disordered" evidence="2">
    <location>
        <begin position="30"/>
        <end position="96"/>
    </location>
</feature>
<evidence type="ECO:0000256" key="1">
    <source>
        <dbReference type="SAM" id="Coils"/>
    </source>
</evidence>
<feature type="compositionally biased region" description="Polar residues" evidence="2">
    <location>
        <begin position="457"/>
        <end position="474"/>
    </location>
</feature>
<sequence>MEQNEVKQPQPPSGMPDLQALRLAALQTLKSRKGNNIENEVEQIPKTDNDSNLPSQEKEIEKEKIIQDMSLTSSQDDTCSEREEGELSETESSTEEFRTRFGQEKIESQNNNGVLNFFNDRHLGNSDLNSFDYIDYRGSLDDLTRSIVSQIYAAGGTAEDMLREGIPLDIILRFSQELKMPIPPYLESMAYSQRFENSRSRGASGIGGMGGMMMPMMEPPNTNNIAIGGMDVYSIHTNHSHTHNNGLSSLFLSHYQQVPPLISPTILSSSTANYNLPPYMSSGDPLSRIANIKASVSQQQHNMIDLDPYGPSSRLKDENGINNYGQYFHNAPINNGGGSTNNTLLQNVYPERLEIKSRRNSQPQFMSNVSLGTHKNMVLSEREVAPTVNNYQNSTITAAGAQQQTARFFEDSHDNLEQFVPITPKSDKPIKFLPTNSTTLKSAGIEASIATQFLPPVSSSSRDTNSLIQQPPHTTNKHPIDSRIKETNISNSAIEKSSNGSLPQAPTALINLKGESLNFNNSGSSTNNNKNLVQKDSIPITKNNNSSNVASLSSHSLTTNKESITLLSIPPINKKVAPINSKNAKAAVSTAIETTPATTAATFIKNNNTIVPLSIRQNEAYQKKFAPNRRTSYIINLSDESDNEQRSKKQSGVIKNSLNIKESSVKASIEKLEAKTQLEKKEREIKELQQMIILKEKLRKAKENSATASAPTVSSVTQSNSSTAAVVSIENSSTATSNNSDNNLNNQTISTSSIYTPIIQKDPLSNSENQPFSISSISPVSNTLSLISKVREYNSASSISPSIHNVSQNQAIPATPSSASIQKEPETTPTQSIGTSSSPAIFQKVSLGNHDFSTSPASVQKTPTAISDRNVSTSSSSDSIQKVPAITSEKQSISTASSPTSIHSTPINNPIIATSSAAAIQKTLPLTIPENQSSTHSSVKRASIVTTSENHPISISSSAPFRNTSSSIHSFKIISKLPASGSKQKASIITPANQSPAPVSHNTSTFFVTNSSTIIENLILASDNTALKLKADLDAATKALDEMEKESVSNQSKLCEIQKQIKEQESIITTNESKIKELQAQVLIEETTKNELTASATVHESRASEISEKLTYLKKNIKETREKLTQHVNQVKKNLRKTLGESKDNNLNANGKRKTNSAEASSVKKVKAKSDNKSQDVLELVKKKEEIDKLLEENRRMVAQQKARMEVVAKGKNAPKKNESQETIDYPHFKPYESPLRQFRSYRFHPNYLEMVSDGYKSLTFSHNIEHQKPFCVFETFPGGVCNDEYCQSQHFRDITMTEEKIIADMASYVEGTDVFLRQTYRNEVAQLIKEYKVNGGTDFNGLIGAIVAYRRDFLGKIERYQSFESPRIICFTKEKMYSDEDTSNEAEQINETPNERKSVLNRIANWFGLS</sequence>
<dbReference type="InterPro" id="IPR039278">
    <property type="entry name" value="Red1"/>
</dbReference>
<reference evidence="4" key="1">
    <citation type="submission" date="2021-06" db="EMBL/GenBank/DDBJ databases">
        <authorList>
            <person name="Kallberg Y."/>
            <person name="Tangrot J."/>
            <person name="Rosling A."/>
        </authorList>
    </citation>
    <scope>NUCLEOTIDE SEQUENCE</scope>
    <source>
        <strain evidence="4">FL130A</strain>
    </source>
</reference>
<dbReference type="PANTHER" id="PTHR21563">
    <property type="entry name" value="ZINC FINGER C3H1 DOMAIN-CONTAINING PROTEIN"/>
    <property type="match status" value="1"/>
</dbReference>
<feature type="compositionally biased region" description="Basic and acidic residues" evidence="2">
    <location>
        <begin position="56"/>
        <end position="66"/>
    </location>
</feature>
<evidence type="ECO:0000256" key="2">
    <source>
        <dbReference type="SAM" id="MobiDB-lite"/>
    </source>
</evidence>
<feature type="region of interest" description="Disordered" evidence="2">
    <location>
        <begin position="1138"/>
        <end position="1169"/>
    </location>
</feature>
<feature type="coiled-coil region" evidence="1">
    <location>
        <begin position="669"/>
        <end position="698"/>
    </location>
</feature>
<feature type="region of interest" description="Disordered" evidence="2">
    <location>
        <begin position="798"/>
        <end position="837"/>
    </location>
</feature>
<feature type="domain" description="Putative zinc-finger" evidence="3">
    <location>
        <begin position="1271"/>
        <end position="1293"/>
    </location>
</feature>